<gene>
    <name evidence="1" type="ORF">GRI40_08930</name>
</gene>
<dbReference type="EMBL" id="WTZA01000001">
    <property type="protein sequence ID" value="MXO75335.1"/>
    <property type="molecule type" value="Genomic_DNA"/>
</dbReference>
<keyword evidence="2" id="KW-1185">Reference proteome</keyword>
<protein>
    <submittedName>
        <fullName evidence="1">DUF3987 domain-containing protein</fullName>
    </submittedName>
</protein>
<name>A0A6I4TGY5_9SPHN</name>
<reference evidence="1 2" key="1">
    <citation type="submission" date="2019-12" db="EMBL/GenBank/DDBJ databases">
        <title>Genomic-based taxomic classification of the family Erythrobacteraceae.</title>
        <authorList>
            <person name="Xu L."/>
        </authorList>
    </citation>
    <scope>NUCLEOTIDE SEQUENCE [LARGE SCALE GENOMIC DNA]</scope>
    <source>
        <strain evidence="1 2">100921-2</strain>
    </source>
</reference>
<evidence type="ECO:0000313" key="1">
    <source>
        <dbReference type="EMBL" id="MXO75335.1"/>
    </source>
</evidence>
<dbReference type="Pfam" id="PF13148">
    <property type="entry name" value="DUF3987"/>
    <property type="match status" value="2"/>
</dbReference>
<dbReference type="OrthoDB" id="5453446at2"/>
<sequence length="764" mass="84094">MSLLHQIADVMGGDVQGNRAIFPTPGHSAKDRGSWASIEPGAPDGLLVHCSNADGRTALEIKDLLRDRGILAPLKRRDDVIPWRPPVREVQVAPSHAVRLAAGQSVVATFEYFGSDGDLLYRKHRVEPGRERPKDFFYDHPDGKGGWLPKRGCEPVPYRLTDLIAAPRDVPMFMTEGEAKADRLASWGLLATSHKDWKSFEFSGYVKGRTVFILPDNDETGLRLAQSAFEAVERAEGKPHLIELPGLPTGGDILDWGGTAAELVALTKAAAAQQSPRPEPVDLWQHYGAPELPQGLLPESVERFVRSHADIMGVDPAGLAMATLCVCAATIPDSIKLQVKRHDPTWCESARLWVGLVGSPSMKKTPIMSAALRPLKRIDANLMRAFTEKRQQYDALTAKERKEADRPKQERRIISDATVEAAQEVLRDSPRGVLSAQDELSGWFGQMDKYAPGKGSQADRGFWLQAFNGGSYSLNRIARGASYIPNCSISLLGGIQPEPMRAIAGDTHDDGLVQRLLPVILRPGKVGRDVPADATLTDYERLIERLEVMRPPVRSGPIGYGDTPSPLKLSDAARSVRERLEQEHLDLVRALECVSPKLAAHFGKYDGLFARLCVLWHCVDNAEQLHPPAEVSGDTANCVAAFMEQFLRPSAIAFYAGILGLSAGHEQLVDLASWIVGTGVQEVKARDVQSSSQSFRHVTADEVRTLCEKLEAFGWGEWAEPAPKSNKPRFLVNPLVHERFADRGKEEIERRAAAREIIRSTLCR</sequence>
<dbReference type="Proteomes" id="UP000439522">
    <property type="component" value="Unassembled WGS sequence"/>
</dbReference>
<organism evidence="1 2">
    <name type="scientific">Tsuneonella aeria</name>
    <dbReference type="NCBI Taxonomy" id="1837929"/>
    <lineage>
        <taxon>Bacteria</taxon>
        <taxon>Pseudomonadati</taxon>
        <taxon>Pseudomonadota</taxon>
        <taxon>Alphaproteobacteria</taxon>
        <taxon>Sphingomonadales</taxon>
        <taxon>Erythrobacteraceae</taxon>
        <taxon>Tsuneonella</taxon>
    </lineage>
</organism>
<evidence type="ECO:0000313" key="2">
    <source>
        <dbReference type="Proteomes" id="UP000439522"/>
    </source>
</evidence>
<dbReference type="AlphaFoldDB" id="A0A6I4TGY5"/>
<dbReference type="RefSeq" id="WP_160610985.1">
    <property type="nucleotide sequence ID" value="NZ_WTZA01000001.1"/>
</dbReference>
<dbReference type="InterPro" id="IPR025048">
    <property type="entry name" value="DUF3987"/>
</dbReference>
<proteinExistence type="predicted"/>
<comment type="caution">
    <text evidence="1">The sequence shown here is derived from an EMBL/GenBank/DDBJ whole genome shotgun (WGS) entry which is preliminary data.</text>
</comment>
<accession>A0A6I4TGY5</accession>